<dbReference type="AlphaFoldDB" id="A0A0H5C0I5"/>
<organism evidence="2 3">
    <name type="scientific">Cyberlindnera jadinii (strain ATCC 18201 / CBS 1600 / BCRC 20928 / JCM 3617 / NBRC 0987 / NRRL Y-1542)</name>
    <name type="common">Torula yeast</name>
    <name type="synonym">Candida utilis</name>
    <dbReference type="NCBI Taxonomy" id="983966"/>
    <lineage>
        <taxon>Eukaryota</taxon>
        <taxon>Fungi</taxon>
        <taxon>Dikarya</taxon>
        <taxon>Ascomycota</taxon>
        <taxon>Saccharomycotina</taxon>
        <taxon>Saccharomycetes</taxon>
        <taxon>Phaffomycetales</taxon>
        <taxon>Phaffomycetaceae</taxon>
        <taxon>Cyberlindnera</taxon>
    </lineage>
</organism>
<name>A0A0H5C0I5_CYBJN</name>
<feature type="region of interest" description="Disordered" evidence="1">
    <location>
        <begin position="1"/>
        <end position="30"/>
    </location>
</feature>
<dbReference type="EMBL" id="CDQK01000001">
    <property type="protein sequence ID" value="CEP21151.1"/>
    <property type="molecule type" value="Genomic_DNA"/>
</dbReference>
<evidence type="ECO:0000313" key="2">
    <source>
        <dbReference type="EMBL" id="CEP21151.1"/>
    </source>
</evidence>
<dbReference type="Proteomes" id="UP000038830">
    <property type="component" value="Unassembled WGS sequence"/>
</dbReference>
<gene>
    <name evidence="2" type="ORF">BN1211_1179</name>
</gene>
<evidence type="ECO:0000313" key="3">
    <source>
        <dbReference type="Proteomes" id="UP000038830"/>
    </source>
</evidence>
<protein>
    <submittedName>
        <fullName evidence="2">Uncharacterized protein</fullName>
    </submittedName>
</protein>
<accession>A0A0H5C0I5</accession>
<reference evidence="3" key="1">
    <citation type="journal article" date="2015" name="J. Biotechnol.">
        <title>The structure of the Cyberlindnera jadinii genome and its relation to Candida utilis analyzed by the occurrence of single nucleotide polymorphisms.</title>
        <authorList>
            <person name="Rupp O."/>
            <person name="Brinkrolf K."/>
            <person name="Buerth C."/>
            <person name="Kunigo M."/>
            <person name="Schneider J."/>
            <person name="Jaenicke S."/>
            <person name="Goesmann A."/>
            <person name="Puehler A."/>
            <person name="Jaeger K.-E."/>
            <person name="Ernst J.F."/>
        </authorList>
    </citation>
    <scope>NUCLEOTIDE SEQUENCE [LARGE SCALE GENOMIC DNA]</scope>
    <source>
        <strain evidence="3">ATCC 18201 / CBS 1600 / BCRC 20928 / JCM 3617 / NBRC 0987 / NRRL Y-1542</strain>
    </source>
</reference>
<evidence type="ECO:0000256" key="1">
    <source>
        <dbReference type="SAM" id="MobiDB-lite"/>
    </source>
</evidence>
<sequence length="383" mass="44216">MADHDRGNKLEAGEAAKSSRLMHSQSIAKSRHHRNCLKQIWTQRNRGHQLHCHKLYLLYHKLFRLWKTETVKPHDLVLPEYEDVDLDLDLDVYQRFNDRLRGHLNDPELCFNSAISHNIVQEPFDVPLYCAVNSLSHEELAKLDEKFSMNTDDMQYRLDSIDTIPSSDLFQFDRLISLRTSDEMTSNKQLETKFDTLFNNQVEVSTGTPSSSSKSFVTRSLPLVMETASDQSVCTSNGLVRFDRYAHLIMYNTKGNEENVNTASLPIHARLRMELFKQFGTLKLQDNVELGSISQCMDCPTSLISILIPVPLPLTRLPILKHKLNDNRALESQLAKCDDTVGVDQFIESLNQSEIYRMGNISSMALWRKRQIESYNRFMNEED</sequence>
<proteinExistence type="predicted"/>
<feature type="compositionally biased region" description="Basic and acidic residues" evidence="1">
    <location>
        <begin position="1"/>
        <end position="14"/>
    </location>
</feature>